<feature type="compositionally biased region" description="Low complexity" evidence="6">
    <location>
        <begin position="557"/>
        <end position="567"/>
    </location>
</feature>
<dbReference type="PANTHER" id="PTHR28538:SF1">
    <property type="entry name" value="INTEGRAL INNER NUCLEAR MEMBRANE PROTEIN IMA1"/>
    <property type="match status" value="1"/>
</dbReference>
<protein>
    <recommendedName>
        <fullName evidence="7">Ima1 N-terminal domain-containing protein</fullName>
    </recommendedName>
</protein>
<accession>A0A4U7L1G9</accession>
<dbReference type="GO" id="GO:0044732">
    <property type="term" value="C:mitotic spindle pole body"/>
    <property type="evidence" value="ECO:0007669"/>
    <property type="project" value="TreeGrafter"/>
</dbReference>
<evidence type="ECO:0000313" key="9">
    <source>
        <dbReference type="Proteomes" id="UP000306050"/>
    </source>
</evidence>
<dbReference type="Pfam" id="PF09779">
    <property type="entry name" value="Ima1_N"/>
    <property type="match status" value="1"/>
</dbReference>
<dbReference type="GO" id="GO:0034506">
    <property type="term" value="C:chromosome, centromeric core domain"/>
    <property type="evidence" value="ECO:0007669"/>
    <property type="project" value="TreeGrafter"/>
</dbReference>
<comment type="caution">
    <text evidence="8">The sequence shown here is derived from an EMBL/GenBank/DDBJ whole genome shotgun (WGS) entry which is preliminary data.</text>
</comment>
<organism evidence="8 9">
    <name type="scientific">Sporisorium graminicola</name>
    <dbReference type="NCBI Taxonomy" id="280036"/>
    <lineage>
        <taxon>Eukaryota</taxon>
        <taxon>Fungi</taxon>
        <taxon>Dikarya</taxon>
        <taxon>Basidiomycota</taxon>
        <taxon>Ustilaginomycotina</taxon>
        <taxon>Ustilaginomycetes</taxon>
        <taxon>Ustilaginales</taxon>
        <taxon>Ustilaginaceae</taxon>
        <taxon>Sporisorium</taxon>
    </lineage>
</organism>
<sequence length="647" mass="70951">MWKLLPWTGRGASGYPQRECFYCCTTSIILPPYSQQGASDDALGIANQLPNVATSSSASSISTGTPANWYCSSCHCQNVAEQDGTPVEQYTRPMWDEAWNRDRSQLMRHTRPHISKSAKAPVASSPDQRTRVLQMGSAGKAPFKFCHTCQTNQVLTLNMLADYLPSEEDSEYQQKLQQLPEYEASIAARYPPVCMDCAPKVEERITERDQFARSWSLGKWLDLKKKASSTGLVDLVDRASSTLVTQPEPSNSPHTTPLTPWPSKAARIKGTLRNIASLDDGSISAKVIFVLVNISIWAAYLATALWPHDVMPTLQGVADRIRSKPISWLTAEFGLVALFLMPSLLTKSSRMDPLKRSTERARARQLRVEVKGMDLWRTTQSVFLALRSVALLVTFLDAITPNDSAKALEWIAHTAGKSQVEFLKLAAMSLLVGEAGFTTAAASRLRVQPPTPLQLVSRPITAIGGQAKRSNQDSDALLTGLSLDDGAAARPSIGLFHDETIFDSHADKESGTTPRVERDADGDAVMEDAATYVARRVSRSSEDDWEDGSARIPAPPTSTWSPNWPSNGVSKQPGPTSNSAFTTTQGGRAGVGFSRYHDFQLGPQRFWEPQNPTGLEDVFGRAVSLDDAPRRNDDASSSKWSKWLGFS</sequence>
<dbReference type="GO" id="GO:0071765">
    <property type="term" value="P:nuclear inner membrane organization"/>
    <property type="evidence" value="ECO:0007669"/>
    <property type="project" value="InterPro"/>
</dbReference>
<feature type="domain" description="Ima1 N-terminal" evidence="7">
    <location>
        <begin position="59"/>
        <end position="201"/>
    </location>
</feature>
<dbReference type="GO" id="GO:0034992">
    <property type="term" value="C:microtubule organizing center attachment site"/>
    <property type="evidence" value="ECO:0007669"/>
    <property type="project" value="TreeGrafter"/>
</dbReference>
<evidence type="ECO:0000256" key="5">
    <source>
        <dbReference type="ARBA" id="ARBA00023242"/>
    </source>
</evidence>
<feature type="region of interest" description="Disordered" evidence="6">
    <location>
        <begin position="243"/>
        <end position="263"/>
    </location>
</feature>
<name>A0A4U7L1G9_9BASI</name>
<keyword evidence="2" id="KW-0812">Transmembrane</keyword>
<feature type="region of interest" description="Disordered" evidence="6">
    <location>
        <begin position="537"/>
        <end position="587"/>
    </location>
</feature>
<keyword evidence="3" id="KW-1133">Transmembrane helix</keyword>
<dbReference type="InterPro" id="IPR018617">
    <property type="entry name" value="Ima1_N"/>
</dbReference>
<comment type="subcellular location">
    <subcellularLocation>
        <location evidence="1">Nucleus inner membrane</location>
        <topology evidence="1">Multi-pass membrane protein</topology>
    </subcellularLocation>
</comment>
<evidence type="ECO:0000256" key="2">
    <source>
        <dbReference type="ARBA" id="ARBA00022692"/>
    </source>
</evidence>
<dbReference type="GeneID" id="40723917"/>
<gene>
    <name evidence="8" type="ORF">EX895_001022</name>
</gene>
<dbReference type="InterPro" id="IPR042321">
    <property type="entry name" value="Ima1"/>
</dbReference>
<dbReference type="OrthoDB" id="5966927at2759"/>
<evidence type="ECO:0000256" key="1">
    <source>
        <dbReference type="ARBA" id="ARBA00004473"/>
    </source>
</evidence>
<reference evidence="8 9" key="1">
    <citation type="submission" date="2019-05" db="EMBL/GenBank/DDBJ databases">
        <title>Sporisorium graminicola CBS 10092 draft sequencing and annotation.</title>
        <authorList>
            <person name="Solano-Gonzalez S."/>
            <person name="Caddick M.X."/>
            <person name="Darby A."/>
        </authorList>
    </citation>
    <scope>NUCLEOTIDE SEQUENCE [LARGE SCALE GENOMIC DNA]</scope>
    <source>
        <strain evidence="8 9">CBS 10092</strain>
    </source>
</reference>
<evidence type="ECO:0000256" key="6">
    <source>
        <dbReference type="SAM" id="MobiDB-lite"/>
    </source>
</evidence>
<keyword evidence="4" id="KW-0472">Membrane</keyword>
<dbReference type="Proteomes" id="UP000306050">
    <property type="component" value="Chromosome SGRAM_1"/>
</dbReference>
<dbReference type="KEGG" id="sgra:EX895_001022"/>
<evidence type="ECO:0000313" key="8">
    <source>
        <dbReference type="EMBL" id="TKY91023.1"/>
    </source>
</evidence>
<dbReference type="RefSeq" id="XP_029743008.1">
    <property type="nucleotide sequence ID" value="XM_029881622.1"/>
</dbReference>
<dbReference type="EMBL" id="SRRM01000002">
    <property type="protein sequence ID" value="TKY91023.1"/>
    <property type="molecule type" value="Genomic_DNA"/>
</dbReference>
<evidence type="ECO:0000256" key="4">
    <source>
        <dbReference type="ARBA" id="ARBA00023136"/>
    </source>
</evidence>
<dbReference type="AlphaFoldDB" id="A0A4U7L1G9"/>
<proteinExistence type="predicted"/>
<evidence type="ECO:0000256" key="3">
    <source>
        <dbReference type="ARBA" id="ARBA00022989"/>
    </source>
</evidence>
<feature type="compositionally biased region" description="Polar residues" evidence="6">
    <location>
        <begin position="243"/>
        <end position="258"/>
    </location>
</feature>
<dbReference type="PANTHER" id="PTHR28538">
    <property type="entry name" value="INTEGRAL INNER NUCLEAR MEMBRANE PROTEIN IMA1"/>
    <property type="match status" value="1"/>
</dbReference>
<keyword evidence="5" id="KW-0539">Nucleus</keyword>
<dbReference type="GO" id="GO:0005637">
    <property type="term" value="C:nuclear inner membrane"/>
    <property type="evidence" value="ECO:0007669"/>
    <property type="project" value="UniProtKB-SubCell"/>
</dbReference>
<feature type="compositionally biased region" description="Polar residues" evidence="6">
    <location>
        <begin position="568"/>
        <end position="586"/>
    </location>
</feature>
<evidence type="ECO:0000259" key="7">
    <source>
        <dbReference type="Pfam" id="PF09779"/>
    </source>
</evidence>
<feature type="compositionally biased region" description="Basic and acidic residues" evidence="6">
    <location>
        <begin position="627"/>
        <end position="636"/>
    </location>
</feature>
<feature type="region of interest" description="Disordered" evidence="6">
    <location>
        <begin position="625"/>
        <end position="647"/>
    </location>
</feature>
<keyword evidence="9" id="KW-1185">Reference proteome</keyword>